<evidence type="ECO:0000259" key="3">
    <source>
        <dbReference type="PROSITE" id="PS50157"/>
    </source>
</evidence>
<dbReference type="AlphaFoldDB" id="A0A9N9YX39"/>
<sequence>MEEQGRVACLIESNDQFFFGPFIHDFTPFTGGYRQIADVQSHLECPRLYTLFGSLDEYEAREIVARYDDGLEERLLSKRDFTCPDCGQSFVLIGEFTEHRAAHRGDGKNMKNPAAAGKKAAPAKKVPAKKGRK</sequence>
<keyword evidence="1" id="KW-0863">Zinc-finger</keyword>
<dbReference type="OrthoDB" id="5152540at2759"/>
<evidence type="ECO:0000256" key="2">
    <source>
        <dbReference type="SAM" id="MobiDB-lite"/>
    </source>
</evidence>
<feature type="compositionally biased region" description="Low complexity" evidence="2">
    <location>
        <begin position="110"/>
        <end position="125"/>
    </location>
</feature>
<protein>
    <recommendedName>
        <fullName evidence="3">C2H2-type domain-containing protein</fullName>
    </recommendedName>
</protein>
<feature type="domain" description="C2H2-type" evidence="3">
    <location>
        <begin position="81"/>
        <end position="108"/>
    </location>
</feature>
<reference evidence="5" key="1">
    <citation type="submission" date="2019-06" db="EMBL/GenBank/DDBJ databases">
        <authorList>
            <person name="Broberg M."/>
        </authorList>
    </citation>
    <scope>NUCLEOTIDE SEQUENCE [LARGE SCALE GENOMIC DNA]</scope>
</reference>
<dbReference type="InterPro" id="IPR013087">
    <property type="entry name" value="Znf_C2H2_type"/>
</dbReference>
<organism evidence="4 5">
    <name type="scientific">Clonostachys solani</name>
    <dbReference type="NCBI Taxonomy" id="160281"/>
    <lineage>
        <taxon>Eukaryota</taxon>
        <taxon>Fungi</taxon>
        <taxon>Dikarya</taxon>
        <taxon>Ascomycota</taxon>
        <taxon>Pezizomycotina</taxon>
        <taxon>Sordariomycetes</taxon>
        <taxon>Hypocreomycetidae</taxon>
        <taxon>Hypocreales</taxon>
        <taxon>Bionectriaceae</taxon>
        <taxon>Clonostachys</taxon>
    </lineage>
</organism>
<dbReference type="EMBL" id="CABFOC020000014">
    <property type="protein sequence ID" value="CAH0046153.1"/>
    <property type="molecule type" value="Genomic_DNA"/>
</dbReference>
<comment type="caution">
    <text evidence="4">The sequence shown here is derived from an EMBL/GenBank/DDBJ whole genome shotgun (WGS) entry which is preliminary data.</text>
</comment>
<evidence type="ECO:0000256" key="1">
    <source>
        <dbReference type="PROSITE-ProRule" id="PRU00042"/>
    </source>
</evidence>
<feature type="region of interest" description="Disordered" evidence="2">
    <location>
        <begin position="102"/>
        <end position="133"/>
    </location>
</feature>
<dbReference type="Proteomes" id="UP000775872">
    <property type="component" value="Unassembled WGS sequence"/>
</dbReference>
<evidence type="ECO:0000313" key="5">
    <source>
        <dbReference type="Proteomes" id="UP000775872"/>
    </source>
</evidence>
<gene>
    <name evidence="4" type="ORF">CSOL1703_00011881</name>
</gene>
<dbReference type="GO" id="GO:0008270">
    <property type="term" value="F:zinc ion binding"/>
    <property type="evidence" value="ECO:0007669"/>
    <property type="project" value="UniProtKB-KW"/>
</dbReference>
<proteinExistence type="predicted"/>
<dbReference type="PROSITE" id="PS50157">
    <property type="entry name" value="ZINC_FINGER_C2H2_2"/>
    <property type="match status" value="1"/>
</dbReference>
<name>A0A9N9YX39_9HYPO</name>
<dbReference type="PROSITE" id="PS00028">
    <property type="entry name" value="ZINC_FINGER_C2H2_1"/>
    <property type="match status" value="1"/>
</dbReference>
<keyword evidence="5" id="KW-1185">Reference proteome</keyword>
<keyword evidence="1" id="KW-0479">Metal-binding</keyword>
<accession>A0A9N9YX39</accession>
<evidence type="ECO:0000313" key="4">
    <source>
        <dbReference type="EMBL" id="CAH0046153.1"/>
    </source>
</evidence>
<dbReference type="InterPro" id="IPR036236">
    <property type="entry name" value="Znf_C2H2_sf"/>
</dbReference>
<dbReference type="SUPFAM" id="SSF57667">
    <property type="entry name" value="beta-beta-alpha zinc fingers"/>
    <property type="match status" value="1"/>
</dbReference>
<keyword evidence="1" id="KW-0862">Zinc</keyword>
<reference evidence="4 5" key="2">
    <citation type="submission" date="2021-10" db="EMBL/GenBank/DDBJ databases">
        <authorList>
            <person name="Piombo E."/>
        </authorList>
    </citation>
    <scope>NUCLEOTIDE SEQUENCE [LARGE SCALE GENOMIC DNA]</scope>
</reference>